<keyword evidence="2" id="KW-1185">Reference proteome</keyword>
<protein>
    <submittedName>
        <fullName evidence="3">Protein kinase domain-containing protein</fullName>
    </submittedName>
</protein>
<feature type="domain" description="Protein kinase" evidence="1">
    <location>
        <begin position="1"/>
        <end position="147"/>
    </location>
</feature>
<dbReference type="PRINTS" id="PR00109">
    <property type="entry name" value="TYRKINASE"/>
</dbReference>
<accession>A0A914Q377</accession>
<dbReference type="Proteomes" id="UP000887578">
    <property type="component" value="Unplaced"/>
</dbReference>
<dbReference type="InterPro" id="IPR050122">
    <property type="entry name" value="RTK"/>
</dbReference>
<dbReference type="Pfam" id="PF07714">
    <property type="entry name" value="PK_Tyr_Ser-Thr"/>
    <property type="match status" value="1"/>
</dbReference>
<sequence length="163" mass="18837">MMVHRDVACRNILLTEEKVANQLNAKLADFGLCCYCDDTFTYHAITTNRRLPLKWLSIEALTERLFSEKSDVWAFGILCYEIFSFGKVPYLALSNYEMVEFLQAGNRLEKPSDTPDAIYELMLDCWKEDPADRSKFKDIGNSLKTMLENETTRYGYLKLGSDD</sequence>
<organism evidence="2 3">
    <name type="scientific">Panagrolaimus davidi</name>
    <dbReference type="NCBI Taxonomy" id="227884"/>
    <lineage>
        <taxon>Eukaryota</taxon>
        <taxon>Metazoa</taxon>
        <taxon>Ecdysozoa</taxon>
        <taxon>Nematoda</taxon>
        <taxon>Chromadorea</taxon>
        <taxon>Rhabditida</taxon>
        <taxon>Tylenchina</taxon>
        <taxon>Panagrolaimomorpha</taxon>
        <taxon>Panagrolaimoidea</taxon>
        <taxon>Panagrolaimidae</taxon>
        <taxon>Panagrolaimus</taxon>
    </lineage>
</organism>
<dbReference type="SMART" id="SM00219">
    <property type="entry name" value="TyrKc"/>
    <property type="match status" value="1"/>
</dbReference>
<dbReference type="GO" id="GO:0005524">
    <property type="term" value="F:ATP binding"/>
    <property type="evidence" value="ECO:0007669"/>
    <property type="project" value="InterPro"/>
</dbReference>
<dbReference type="InterPro" id="IPR000719">
    <property type="entry name" value="Prot_kinase_dom"/>
</dbReference>
<dbReference type="GO" id="GO:0004714">
    <property type="term" value="F:transmembrane receptor protein tyrosine kinase activity"/>
    <property type="evidence" value="ECO:0007669"/>
    <property type="project" value="TreeGrafter"/>
</dbReference>
<dbReference type="PROSITE" id="PS00109">
    <property type="entry name" value="PROTEIN_KINASE_TYR"/>
    <property type="match status" value="1"/>
</dbReference>
<evidence type="ECO:0000259" key="1">
    <source>
        <dbReference type="PROSITE" id="PS50011"/>
    </source>
</evidence>
<dbReference type="WBParaSite" id="PDA_v2.g25668.t1">
    <property type="protein sequence ID" value="PDA_v2.g25668.t1"/>
    <property type="gene ID" value="PDA_v2.g25668"/>
</dbReference>
<dbReference type="GO" id="GO:0043235">
    <property type="term" value="C:receptor complex"/>
    <property type="evidence" value="ECO:0007669"/>
    <property type="project" value="TreeGrafter"/>
</dbReference>
<dbReference type="InterPro" id="IPR011009">
    <property type="entry name" value="Kinase-like_dom_sf"/>
</dbReference>
<proteinExistence type="predicted"/>
<dbReference type="Gene3D" id="1.10.510.10">
    <property type="entry name" value="Transferase(Phosphotransferase) domain 1"/>
    <property type="match status" value="1"/>
</dbReference>
<name>A0A914Q377_9BILA</name>
<dbReference type="PANTHER" id="PTHR24416">
    <property type="entry name" value="TYROSINE-PROTEIN KINASE RECEPTOR"/>
    <property type="match status" value="1"/>
</dbReference>
<dbReference type="PANTHER" id="PTHR24416:SF600">
    <property type="entry name" value="PDGF- AND VEGF-RECEPTOR RELATED, ISOFORM J"/>
    <property type="match status" value="1"/>
</dbReference>
<dbReference type="GO" id="GO:0005886">
    <property type="term" value="C:plasma membrane"/>
    <property type="evidence" value="ECO:0007669"/>
    <property type="project" value="TreeGrafter"/>
</dbReference>
<reference evidence="3" key="1">
    <citation type="submission" date="2022-11" db="UniProtKB">
        <authorList>
            <consortium name="WormBaseParasite"/>
        </authorList>
    </citation>
    <scope>IDENTIFICATION</scope>
</reference>
<evidence type="ECO:0000313" key="2">
    <source>
        <dbReference type="Proteomes" id="UP000887578"/>
    </source>
</evidence>
<dbReference type="SUPFAM" id="SSF56112">
    <property type="entry name" value="Protein kinase-like (PK-like)"/>
    <property type="match status" value="1"/>
</dbReference>
<dbReference type="InterPro" id="IPR020635">
    <property type="entry name" value="Tyr_kinase_cat_dom"/>
</dbReference>
<dbReference type="InterPro" id="IPR008266">
    <property type="entry name" value="Tyr_kinase_AS"/>
</dbReference>
<dbReference type="AlphaFoldDB" id="A0A914Q377"/>
<dbReference type="InterPro" id="IPR001245">
    <property type="entry name" value="Ser-Thr/Tyr_kinase_cat_dom"/>
</dbReference>
<dbReference type="GO" id="GO:0007169">
    <property type="term" value="P:cell surface receptor protein tyrosine kinase signaling pathway"/>
    <property type="evidence" value="ECO:0007669"/>
    <property type="project" value="TreeGrafter"/>
</dbReference>
<evidence type="ECO:0000313" key="3">
    <source>
        <dbReference type="WBParaSite" id="PDA_v2.g25668.t1"/>
    </source>
</evidence>
<dbReference type="PROSITE" id="PS50011">
    <property type="entry name" value="PROTEIN_KINASE_DOM"/>
    <property type="match status" value="1"/>
</dbReference>